<evidence type="ECO:0000256" key="1">
    <source>
        <dbReference type="SAM" id="MobiDB-lite"/>
    </source>
</evidence>
<sequence>MTAAASAGLGAAFRGVAALRAAKPLHPYGVLLRATVRRTAGGRWGAPWLDEAGEDRGAVRVSRSAGLPHPLPDVLGLALRVPGPDGPADLLLASCLAAGVPGRFVFAPRLDVAARCSSVMTYRTATGREVVLGVAPPAGGRRVPMDLATLPERLAADPLLLDLVVATPAGPWQPYGTLEVAGAAADEPDPALAYEPVRHPLPGLRMAGPLARVRSDAYTQARRGRGADEADLDREVPVRP</sequence>
<evidence type="ECO:0000313" key="3">
    <source>
        <dbReference type="Proteomes" id="UP000265614"/>
    </source>
</evidence>
<keyword evidence="3" id="KW-1185">Reference proteome</keyword>
<proteinExistence type="predicted"/>
<name>A0A3A3Z4N3_9ACTN</name>
<dbReference type="AlphaFoldDB" id="A0A3A3Z4N3"/>
<feature type="region of interest" description="Disordered" evidence="1">
    <location>
        <begin position="217"/>
        <end position="240"/>
    </location>
</feature>
<reference evidence="2 3" key="1">
    <citation type="submission" date="2018-09" db="EMBL/GenBank/DDBJ databases">
        <title>YIM 75000 draft genome.</title>
        <authorList>
            <person name="Tang S."/>
            <person name="Feng Y."/>
        </authorList>
    </citation>
    <scope>NUCLEOTIDE SEQUENCE [LARGE SCALE GENOMIC DNA]</scope>
    <source>
        <strain evidence="2 3">YIM 75000</strain>
    </source>
</reference>
<accession>A0A3A3Z4N3</accession>
<dbReference type="EMBL" id="QZEZ01000001">
    <property type="protein sequence ID" value="RJK98392.1"/>
    <property type="molecule type" value="Genomic_DNA"/>
</dbReference>
<organism evidence="2 3">
    <name type="scientific">Vallicoccus soli</name>
    <dbReference type="NCBI Taxonomy" id="2339232"/>
    <lineage>
        <taxon>Bacteria</taxon>
        <taxon>Bacillati</taxon>
        <taxon>Actinomycetota</taxon>
        <taxon>Actinomycetes</taxon>
        <taxon>Motilibacterales</taxon>
        <taxon>Vallicoccaceae</taxon>
        <taxon>Vallicoccus</taxon>
    </lineage>
</organism>
<gene>
    <name evidence="2" type="ORF">D5H78_03030</name>
</gene>
<feature type="compositionally biased region" description="Basic and acidic residues" evidence="1">
    <location>
        <begin position="225"/>
        <end position="240"/>
    </location>
</feature>
<dbReference type="OrthoDB" id="3368165at2"/>
<evidence type="ECO:0000313" key="2">
    <source>
        <dbReference type="EMBL" id="RJK98392.1"/>
    </source>
</evidence>
<comment type="caution">
    <text evidence="2">The sequence shown here is derived from an EMBL/GenBank/DDBJ whole genome shotgun (WGS) entry which is preliminary data.</text>
</comment>
<dbReference type="Proteomes" id="UP000265614">
    <property type="component" value="Unassembled WGS sequence"/>
</dbReference>
<protein>
    <submittedName>
        <fullName evidence="2">Phosphodiesterase</fullName>
    </submittedName>
</protein>